<keyword evidence="1" id="KW-0648">Protein biosynthesis</keyword>
<comment type="caution">
    <text evidence="1">The sequence shown here is derived from an EMBL/GenBank/DDBJ whole genome shotgun (WGS) entry which is preliminary data.</text>
</comment>
<organism evidence="1 2">
    <name type="scientific">Marinospirillum alkalitolerans</name>
    <dbReference type="NCBI Taxonomy" id="3123374"/>
    <lineage>
        <taxon>Bacteria</taxon>
        <taxon>Pseudomonadati</taxon>
        <taxon>Pseudomonadota</taxon>
        <taxon>Gammaproteobacteria</taxon>
        <taxon>Oceanospirillales</taxon>
        <taxon>Oceanospirillaceae</taxon>
        <taxon>Marinospirillum</taxon>
    </lineage>
</organism>
<accession>A0ABW8PYT1</accession>
<reference evidence="1 2" key="1">
    <citation type="submission" date="2024-02" db="EMBL/GenBank/DDBJ databases">
        <title>Marinospirillum sp. MEB 164 isolated from Lonar lake sediment.</title>
        <authorList>
            <person name="Joshi A."/>
            <person name="Thite S."/>
        </authorList>
    </citation>
    <scope>NUCLEOTIDE SEQUENCE [LARGE SCALE GENOMIC DNA]</scope>
    <source>
        <strain evidence="1 2">MEB164</strain>
    </source>
</reference>
<sequence length="208" mass="23541">MSLETASARDAEAAEQQACRQLKSVFEAVFYPTYRTRLVRGGDEPLYLPAASADEDHQIIYARGFLNSALHEIAHWCVAGPERRLLEDYGYWYCPDGRSSTQQRAFEQVEIRPQAFEQCLTLALGRPFRISADNLSGDPGDTRAFELAVHQQTRRLLEGQEPMPLRLGQLLEALCVAWQRPLALWREAAILRLTQREQALLAAVTEPV</sequence>
<gene>
    <name evidence="1" type="ORF">V6U78_10385</name>
</gene>
<dbReference type="GO" id="GO:0003746">
    <property type="term" value="F:translation elongation factor activity"/>
    <property type="evidence" value="ECO:0007669"/>
    <property type="project" value="UniProtKB-KW"/>
</dbReference>
<keyword evidence="2" id="KW-1185">Reference proteome</keyword>
<keyword evidence="1" id="KW-0251">Elongation factor</keyword>
<name>A0ABW8PYT1_9GAMM</name>
<dbReference type="RefSeq" id="WP_405340273.1">
    <property type="nucleotide sequence ID" value="NZ_JBANFI010000006.1"/>
</dbReference>
<evidence type="ECO:0000313" key="1">
    <source>
        <dbReference type="EMBL" id="MFK7161443.1"/>
    </source>
</evidence>
<dbReference type="InterPro" id="IPR007411">
    <property type="entry name" value="EpmC"/>
</dbReference>
<dbReference type="Pfam" id="PF04315">
    <property type="entry name" value="EpmC"/>
    <property type="match status" value="1"/>
</dbReference>
<dbReference type="EMBL" id="JBANFI010000006">
    <property type="protein sequence ID" value="MFK7161443.1"/>
    <property type="molecule type" value="Genomic_DNA"/>
</dbReference>
<dbReference type="Proteomes" id="UP001621714">
    <property type="component" value="Unassembled WGS sequence"/>
</dbReference>
<protein>
    <submittedName>
        <fullName evidence="1">Elongation factor P hydroxylase</fullName>
    </submittedName>
</protein>
<evidence type="ECO:0000313" key="2">
    <source>
        <dbReference type="Proteomes" id="UP001621714"/>
    </source>
</evidence>
<proteinExistence type="predicted"/>